<organism evidence="2 3">
    <name type="scientific">Haemaphysalis longicornis</name>
    <name type="common">Bush tick</name>
    <dbReference type="NCBI Taxonomy" id="44386"/>
    <lineage>
        <taxon>Eukaryota</taxon>
        <taxon>Metazoa</taxon>
        <taxon>Ecdysozoa</taxon>
        <taxon>Arthropoda</taxon>
        <taxon>Chelicerata</taxon>
        <taxon>Arachnida</taxon>
        <taxon>Acari</taxon>
        <taxon>Parasitiformes</taxon>
        <taxon>Ixodida</taxon>
        <taxon>Ixodoidea</taxon>
        <taxon>Ixodidae</taxon>
        <taxon>Haemaphysalinae</taxon>
        <taxon>Haemaphysalis</taxon>
    </lineage>
</organism>
<evidence type="ECO:0000313" key="2">
    <source>
        <dbReference type="EMBL" id="KAH9376817.1"/>
    </source>
</evidence>
<dbReference type="VEuPathDB" id="VectorBase:HLOH_041740"/>
<dbReference type="AlphaFoldDB" id="A0A9J6GQ60"/>
<evidence type="ECO:0000313" key="3">
    <source>
        <dbReference type="Proteomes" id="UP000821853"/>
    </source>
</evidence>
<sequence>MDAAPAKKGTAQSRLQDSRQSWFALVLCAVILHTSTLGSRSHGAMYVGMRQHFNVSHSEASFPPSLQASLCLVGGTHWSQRTACSGDAE</sequence>
<comment type="caution">
    <text evidence="2">The sequence shown here is derived from an EMBL/GenBank/DDBJ whole genome shotgun (WGS) entry which is preliminary data.</text>
</comment>
<proteinExistence type="predicted"/>
<evidence type="ECO:0000256" key="1">
    <source>
        <dbReference type="SAM" id="Phobius"/>
    </source>
</evidence>
<keyword evidence="1" id="KW-0472">Membrane</keyword>
<feature type="transmembrane region" description="Helical" evidence="1">
    <location>
        <begin position="20"/>
        <end position="39"/>
    </location>
</feature>
<protein>
    <submittedName>
        <fullName evidence="2">Uncharacterized protein</fullName>
    </submittedName>
</protein>
<name>A0A9J6GQ60_HAELO</name>
<keyword evidence="3" id="KW-1185">Reference proteome</keyword>
<keyword evidence="1" id="KW-0812">Transmembrane</keyword>
<dbReference type="Proteomes" id="UP000821853">
    <property type="component" value="Unassembled WGS sequence"/>
</dbReference>
<reference evidence="2 3" key="1">
    <citation type="journal article" date="2020" name="Cell">
        <title>Large-Scale Comparative Analyses of Tick Genomes Elucidate Their Genetic Diversity and Vector Capacities.</title>
        <authorList>
            <consortium name="Tick Genome and Microbiome Consortium (TIGMIC)"/>
            <person name="Jia N."/>
            <person name="Wang J."/>
            <person name="Shi W."/>
            <person name="Du L."/>
            <person name="Sun Y."/>
            <person name="Zhan W."/>
            <person name="Jiang J.F."/>
            <person name="Wang Q."/>
            <person name="Zhang B."/>
            <person name="Ji P."/>
            <person name="Bell-Sakyi L."/>
            <person name="Cui X.M."/>
            <person name="Yuan T.T."/>
            <person name="Jiang B.G."/>
            <person name="Yang W.F."/>
            <person name="Lam T.T."/>
            <person name="Chang Q.C."/>
            <person name="Ding S.J."/>
            <person name="Wang X.J."/>
            <person name="Zhu J.G."/>
            <person name="Ruan X.D."/>
            <person name="Zhao L."/>
            <person name="Wei J.T."/>
            <person name="Ye R.Z."/>
            <person name="Que T.C."/>
            <person name="Du C.H."/>
            <person name="Zhou Y.H."/>
            <person name="Cheng J.X."/>
            <person name="Dai P.F."/>
            <person name="Guo W.B."/>
            <person name="Han X.H."/>
            <person name="Huang E.J."/>
            <person name="Li L.F."/>
            <person name="Wei W."/>
            <person name="Gao Y.C."/>
            <person name="Liu J.Z."/>
            <person name="Shao H.Z."/>
            <person name="Wang X."/>
            <person name="Wang C.C."/>
            <person name="Yang T.C."/>
            <person name="Huo Q.B."/>
            <person name="Li W."/>
            <person name="Chen H.Y."/>
            <person name="Chen S.E."/>
            <person name="Zhou L.G."/>
            <person name="Ni X.B."/>
            <person name="Tian J.H."/>
            <person name="Sheng Y."/>
            <person name="Liu T."/>
            <person name="Pan Y.S."/>
            <person name="Xia L.Y."/>
            <person name="Li J."/>
            <person name="Zhao F."/>
            <person name="Cao W.C."/>
        </authorList>
    </citation>
    <scope>NUCLEOTIDE SEQUENCE [LARGE SCALE GENOMIC DNA]</scope>
    <source>
        <strain evidence="2">HaeL-2018</strain>
    </source>
</reference>
<dbReference type="EMBL" id="JABSTR010000008">
    <property type="protein sequence ID" value="KAH9376817.1"/>
    <property type="molecule type" value="Genomic_DNA"/>
</dbReference>
<accession>A0A9J6GQ60</accession>
<keyword evidence="1" id="KW-1133">Transmembrane helix</keyword>
<gene>
    <name evidence="2" type="ORF">HPB48_017862</name>
</gene>